<reference evidence="1" key="2">
    <citation type="journal article" date="2015" name="Data Brief">
        <title>Shoot transcriptome of the giant reed, Arundo donax.</title>
        <authorList>
            <person name="Barrero R.A."/>
            <person name="Guerrero F.D."/>
            <person name="Moolhuijzen P."/>
            <person name="Goolsby J.A."/>
            <person name="Tidwell J."/>
            <person name="Bellgard S.E."/>
            <person name="Bellgard M.I."/>
        </authorList>
    </citation>
    <scope>NUCLEOTIDE SEQUENCE</scope>
    <source>
        <tissue evidence="1">Shoot tissue taken approximately 20 cm above the soil surface</tissue>
    </source>
</reference>
<accession>A0A0A9QCL5</accession>
<proteinExistence type="predicted"/>
<dbReference type="AlphaFoldDB" id="A0A0A9QCL5"/>
<sequence length="25" mass="3031">MLYRSRINNFDSCVSIIWPPLYTIQ</sequence>
<reference evidence="1" key="1">
    <citation type="submission" date="2014-09" db="EMBL/GenBank/DDBJ databases">
        <authorList>
            <person name="Magalhaes I.L.F."/>
            <person name="Oliveira U."/>
            <person name="Santos F.R."/>
            <person name="Vidigal T.H.D.A."/>
            <person name="Brescovit A.D."/>
            <person name="Santos A.J."/>
        </authorList>
    </citation>
    <scope>NUCLEOTIDE SEQUENCE</scope>
    <source>
        <tissue evidence="1">Shoot tissue taken approximately 20 cm above the soil surface</tissue>
    </source>
</reference>
<dbReference type="EMBL" id="GBRH01264309">
    <property type="protein sequence ID" value="JAD33586.1"/>
    <property type="molecule type" value="Transcribed_RNA"/>
</dbReference>
<evidence type="ECO:0000313" key="1">
    <source>
        <dbReference type="EMBL" id="JAD33586.1"/>
    </source>
</evidence>
<name>A0A0A9QCL5_ARUDO</name>
<organism evidence="1">
    <name type="scientific">Arundo donax</name>
    <name type="common">Giant reed</name>
    <name type="synonym">Donax arundinaceus</name>
    <dbReference type="NCBI Taxonomy" id="35708"/>
    <lineage>
        <taxon>Eukaryota</taxon>
        <taxon>Viridiplantae</taxon>
        <taxon>Streptophyta</taxon>
        <taxon>Embryophyta</taxon>
        <taxon>Tracheophyta</taxon>
        <taxon>Spermatophyta</taxon>
        <taxon>Magnoliopsida</taxon>
        <taxon>Liliopsida</taxon>
        <taxon>Poales</taxon>
        <taxon>Poaceae</taxon>
        <taxon>PACMAD clade</taxon>
        <taxon>Arundinoideae</taxon>
        <taxon>Arundineae</taxon>
        <taxon>Arundo</taxon>
    </lineage>
</organism>
<protein>
    <submittedName>
        <fullName evidence="1">Uncharacterized protein</fullName>
    </submittedName>
</protein>